<sequence>MQARNSDKTLLIPKFLIVDIYKIGTHEIVNNVHENQTSDVIKSLLKSGYKGPAISVFEVRKDILYDSLALNLFNKFNIEYGRIGVADGHNRLEALKELNMQGKLKTRFIPVQIIPARKSEIVAIKVENPDEKKWTIEQIESCFIEENKTMQDFKNTSHFEVAFSDGIWRRIREAQPDIEIPLKELIN</sequence>
<protein>
    <recommendedName>
        <fullName evidence="3">ParB/Sulfiredoxin domain-containing protein</fullName>
    </recommendedName>
</protein>
<dbReference type="AlphaFoldDB" id="A0A0G0BCE3"/>
<organism evidence="1 2">
    <name type="scientific">Candidatus Roizmanbacteria bacterium GW2011_GWC2_35_12</name>
    <dbReference type="NCBI Taxonomy" id="1618485"/>
    <lineage>
        <taxon>Bacteria</taxon>
        <taxon>Candidatus Roizmaniibacteriota</taxon>
    </lineage>
</organism>
<evidence type="ECO:0000313" key="2">
    <source>
        <dbReference type="Proteomes" id="UP000034127"/>
    </source>
</evidence>
<reference evidence="1 2" key="1">
    <citation type="journal article" date="2015" name="Nature">
        <title>rRNA introns, odd ribosomes, and small enigmatic genomes across a large radiation of phyla.</title>
        <authorList>
            <person name="Brown C.T."/>
            <person name="Hug L.A."/>
            <person name="Thomas B.C."/>
            <person name="Sharon I."/>
            <person name="Castelle C.J."/>
            <person name="Singh A."/>
            <person name="Wilkins M.J."/>
            <person name="Williams K.H."/>
            <person name="Banfield J.F."/>
        </authorList>
    </citation>
    <scope>NUCLEOTIDE SEQUENCE [LARGE SCALE GENOMIC DNA]</scope>
</reference>
<evidence type="ECO:0008006" key="3">
    <source>
        <dbReference type="Google" id="ProtNLM"/>
    </source>
</evidence>
<name>A0A0G0BCE3_9BACT</name>
<dbReference type="Proteomes" id="UP000034127">
    <property type="component" value="Unassembled WGS sequence"/>
</dbReference>
<gene>
    <name evidence="1" type="ORF">UR63_C0020G0005</name>
</gene>
<dbReference type="EMBL" id="LBPX01000020">
    <property type="protein sequence ID" value="KKP67133.1"/>
    <property type="molecule type" value="Genomic_DNA"/>
</dbReference>
<evidence type="ECO:0000313" key="1">
    <source>
        <dbReference type="EMBL" id="KKP67133.1"/>
    </source>
</evidence>
<proteinExistence type="predicted"/>
<comment type="caution">
    <text evidence="1">The sequence shown here is derived from an EMBL/GenBank/DDBJ whole genome shotgun (WGS) entry which is preliminary data.</text>
</comment>
<accession>A0A0G0BCE3</accession>